<feature type="transmembrane region" description="Helical" evidence="1">
    <location>
        <begin position="15"/>
        <end position="34"/>
    </location>
</feature>
<keyword evidence="1" id="KW-0812">Transmembrane</keyword>
<accession>A0A167GPH2</accession>
<dbReference type="Proteomes" id="UP000076738">
    <property type="component" value="Unassembled WGS sequence"/>
</dbReference>
<gene>
    <name evidence="3" type="ORF">CALVIDRAFT_602665</name>
</gene>
<evidence type="ECO:0000313" key="3">
    <source>
        <dbReference type="EMBL" id="KZO90770.1"/>
    </source>
</evidence>
<proteinExistence type="predicted"/>
<feature type="transmembrane region" description="Helical" evidence="1">
    <location>
        <begin position="54"/>
        <end position="72"/>
    </location>
</feature>
<dbReference type="InterPro" id="IPR045340">
    <property type="entry name" value="DUF6533"/>
</dbReference>
<evidence type="ECO:0000259" key="2">
    <source>
        <dbReference type="Pfam" id="PF20151"/>
    </source>
</evidence>
<name>A0A167GPH2_CALVF</name>
<keyword evidence="4" id="KW-1185">Reference proteome</keyword>
<dbReference type="OrthoDB" id="3242409at2759"/>
<sequence length="84" mass="9465">MSTVTPALLQDAWDAQAFGFSSMAACAWLFYDTVIAMDQEIEHIWRARLSAAKVLYILARYATLGILIFLAISKSSQLLVEWHN</sequence>
<reference evidence="3 4" key="1">
    <citation type="journal article" date="2016" name="Mol. Biol. Evol.">
        <title>Comparative Genomics of Early-Diverging Mushroom-Forming Fungi Provides Insights into the Origins of Lignocellulose Decay Capabilities.</title>
        <authorList>
            <person name="Nagy L.G."/>
            <person name="Riley R."/>
            <person name="Tritt A."/>
            <person name="Adam C."/>
            <person name="Daum C."/>
            <person name="Floudas D."/>
            <person name="Sun H."/>
            <person name="Yadav J.S."/>
            <person name="Pangilinan J."/>
            <person name="Larsson K.H."/>
            <person name="Matsuura K."/>
            <person name="Barry K."/>
            <person name="Labutti K."/>
            <person name="Kuo R."/>
            <person name="Ohm R.A."/>
            <person name="Bhattacharya S.S."/>
            <person name="Shirouzu T."/>
            <person name="Yoshinaga Y."/>
            <person name="Martin F.M."/>
            <person name="Grigoriev I.V."/>
            <person name="Hibbett D.S."/>
        </authorList>
    </citation>
    <scope>NUCLEOTIDE SEQUENCE [LARGE SCALE GENOMIC DNA]</scope>
    <source>
        <strain evidence="3 4">TUFC12733</strain>
    </source>
</reference>
<dbReference type="AlphaFoldDB" id="A0A167GPH2"/>
<dbReference type="Pfam" id="PF20151">
    <property type="entry name" value="DUF6533"/>
    <property type="match status" value="1"/>
</dbReference>
<feature type="domain" description="DUF6533" evidence="2">
    <location>
        <begin position="21"/>
        <end position="64"/>
    </location>
</feature>
<keyword evidence="1" id="KW-0472">Membrane</keyword>
<protein>
    <recommendedName>
        <fullName evidence="2">DUF6533 domain-containing protein</fullName>
    </recommendedName>
</protein>
<evidence type="ECO:0000256" key="1">
    <source>
        <dbReference type="SAM" id="Phobius"/>
    </source>
</evidence>
<dbReference type="EMBL" id="KV417334">
    <property type="protein sequence ID" value="KZO90770.1"/>
    <property type="molecule type" value="Genomic_DNA"/>
</dbReference>
<evidence type="ECO:0000313" key="4">
    <source>
        <dbReference type="Proteomes" id="UP000076738"/>
    </source>
</evidence>
<organism evidence="3 4">
    <name type="scientific">Calocera viscosa (strain TUFC12733)</name>
    <dbReference type="NCBI Taxonomy" id="1330018"/>
    <lineage>
        <taxon>Eukaryota</taxon>
        <taxon>Fungi</taxon>
        <taxon>Dikarya</taxon>
        <taxon>Basidiomycota</taxon>
        <taxon>Agaricomycotina</taxon>
        <taxon>Dacrymycetes</taxon>
        <taxon>Dacrymycetales</taxon>
        <taxon>Dacrymycetaceae</taxon>
        <taxon>Calocera</taxon>
    </lineage>
</organism>
<keyword evidence="1" id="KW-1133">Transmembrane helix</keyword>